<comment type="similarity">
    <text evidence="1">Belongs to the LysR transcriptional regulatory family.</text>
</comment>
<feature type="domain" description="HTH lysR-type" evidence="5">
    <location>
        <begin position="9"/>
        <end position="66"/>
    </location>
</feature>
<dbReference type="Gene3D" id="3.40.190.10">
    <property type="entry name" value="Periplasmic binding protein-like II"/>
    <property type="match status" value="2"/>
</dbReference>
<dbReference type="EMBL" id="UWPJ01000005">
    <property type="protein sequence ID" value="VCU68410.1"/>
    <property type="molecule type" value="Genomic_DNA"/>
</dbReference>
<dbReference type="GO" id="GO:0003700">
    <property type="term" value="F:DNA-binding transcription factor activity"/>
    <property type="evidence" value="ECO:0007669"/>
    <property type="project" value="InterPro"/>
</dbReference>
<organism evidence="6 7">
    <name type="scientific">Pigmentiphaga humi</name>
    <dbReference type="NCBI Taxonomy" id="2478468"/>
    <lineage>
        <taxon>Bacteria</taxon>
        <taxon>Pseudomonadati</taxon>
        <taxon>Pseudomonadota</taxon>
        <taxon>Betaproteobacteria</taxon>
        <taxon>Burkholderiales</taxon>
        <taxon>Alcaligenaceae</taxon>
        <taxon>Pigmentiphaga</taxon>
    </lineage>
</organism>
<dbReference type="PROSITE" id="PS50931">
    <property type="entry name" value="HTH_LYSR"/>
    <property type="match status" value="1"/>
</dbReference>
<dbReference type="PANTHER" id="PTHR30118:SF15">
    <property type="entry name" value="TRANSCRIPTIONAL REGULATORY PROTEIN"/>
    <property type="match status" value="1"/>
</dbReference>
<evidence type="ECO:0000259" key="5">
    <source>
        <dbReference type="PROSITE" id="PS50931"/>
    </source>
</evidence>
<dbReference type="Gene3D" id="1.10.10.10">
    <property type="entry name" value="Winged helix-like DNA-binding domain superfamily/Winged helix DNA-binding domain"/>
    <property type="match status" value="1"/>
</dbReference>
<dbReference type="InterPro" id="IPR005119">
    <property type="entry name" value="LysR_subst-bd"/>
</dbReference>
<accession>A0A3P4AYA1</accession>
<dbReference type="SUPFAM" id="SSF46785">
    <property type="entry name" value="Winged helix' DNA-binding domain"/>
    <property type="match status" value="1"/>
</dbReference>
<evidence type="ECO:0000256" key="1">
    <source>
        <dbReference type="ARBA" id="ARBA00009437"/>
    </source>
</evidence>
<dbReference type="OrthoDB" id="8583877at2"/>
<sequence>MDKPLSRKLDLNLLDLFDAIYRTRNLTAAGKALGLSQPAMSHALARLRDMYGDPLFVRLAKGVEPTPFADELVGPVSQALQILAQTLEKGSFVPETARRVFRLAMTDIGEHTFLPRLIRHLQHRAPHLCVETLATSASPEELAQELSKGTIDLALGAINPDIAGVRSRILFSDVYACVARPSTVPRGALSLAEFKRARHVVPNVAGTNHSMLIDRMLVANGMSGQVVARVTHFLAIAELVADTDVVAIMPRNLALSVARRWNLCHFAPPVQMPGYDVMVYWHKRHDQEPGNTWLRQAIVELFQGGPQPAGAPAGARGASAG</sequence>
<dbReference type="PANTHER" id="PTHR30118">
    <property type="entry name" value="HTH-TYPE TRANSCRIPTIONAL REGULATOR LEUO-RELATED"/>
    <property type="match status" value="1"/>
</dbReference>
<dbReference type="InterPro" id="IPR036388">
    <property type="entry name" value="WH-like_DNA-bd_sf"/>
</dbReference>
<dbReference type="InterPro" id="IPR050389">
    <property type="entry name" value="LysR-type_TF"/>
</dbReference>
<dbReference type="CDD" id="cd08459">
    <property type="entry name" value="PBP2_DntR_NahR_LinR_like"/>
    <property type="match status" value="1"/>
</dbReference>
<reference evidence="6 7" key="1">
    <citation type="submission" date="2018-10" db="EMBL/GenBank/DDBJ databases">
        <authorList>
            <person name="Criscuolo A."/>
        </authorList>
    </citation>
    <scope>NUCLEOTIDE SEQUENCE [LARGE SCALE GENOMIC DNA]</scope>
    <source>
        <strain evidence="6">DnA1</strain>
    </source>
</reference>
<keyword evidence="4" id="KW-0804">Transcription</keyword>
<dbReference type="GO" id="GO:0003677">
    <property type="term" value="F:DNA binding"/>
    <property type="evidence" value="ECO:0007669"/>
    <property type="project" value="UniProtKB-KW"/>
</dbReference>
<evidence type="ECO:0000256" key="2">
    <source>
        <dbReference type="ARBA" id="ARBA00023015"/>
    </source>
</evidence>
<dbReference type="InterPro" id="IPR000847">
    <property type="entry name" value="LysR_HTH_N"/>
</dbReference>
<dbReference type="AlphaFoldDB" id="A0A3P4AYA1"/>
<protein>
    <submittedName>
        <fullName evidence="6">Nodulation protein D 2</fullName>
    </submittedName>
</protein>
<gene>
    <name evidence="6" type="primary">nodD2_1</name>
    <name evidence="6" type="ORF">PIGHUM_00461</name>
</gene>
<evidence type="ECO:0000313" key="7">
    <source>
        <dbReference type="Proteomes" id="UP000277294"/>
    </source>
</evidence>
<evidence type="ECO:0000256" key="4">
    <source>
        <dbReference type="ARBA" id="ARBA00023163"/>
    </source>
</evidence>
<evidence type="ECO:0000256" key="3">
    <source>
        <dbReference type="ARBA" id="ARBA00023125"/>
    </source>
</evidence>
<dbReference type="PRINTS" id="PR00039">
    <property type="entry name" value="HTHLYSR"/>
</dbReference>
<dbReference type="SUPFAM" id="SSF53850">
    <property type="entry name" value="Periplasmic binding protein-like II"/>
    <property type="match status" value="1"/>
</dbReference>
<dbReference type="Proteomes" id="UP000277294">
    <property type="component" value="Unassembled WGS sequence"/>
</dbReference>
<name>A0A3P4AYA1_9BURK</name>
<evidence type="ECO:0000313" key="6">
    <source>
        <dbReference type="EMBL" id="VCU68410.1"/>
    </source>
</evidence>
<dbReference type="InterPro" id="IPR036390">
    <property type="entry name" value="WH_DNA-bd_sf"/>
</dbReference>
<dbReference type="Pfam" id="PF03466">
    <property type="entry name" value="LysR_substrate"/>
    <property type="match status" value="1"/>
</dbReference>
<dbReference type="Pfam" id="PF00126">
    <property type="entry name" value="HTH_1"/>
    <property type="match status" value="1"/>
</dbReference>
<dbReference type="RefSeq" id="WP_124077623.1">
    <property type="nucleotide sequence ID" value="NZ_UWPJ01000005.1"/>
</dbReference>
<proteinExistence type="inferred from homology"/>
<keyword evidence="7" id="KW-1185">Reference proteome</keyword>
<keyword evidence="2" id="KW-0805">Transcription regulation</keyword>
<keyword evidence="3" id="KW-0238">DNA-binding</keyword>